<feature type="transmembrane region" description="Helical" evidence="1">
    <location>
        <begin position="17"/>
        <end position="37"/>
    </location>
</feature>
<dbReference type="Proteomes" id="UP000008206">
    <property type="component" value="Chromosome"/>
</dbReference>
<keyword evidence="1" id="KW-1133">Transmembrane helix</keyword>
<accession>E0U6B3</accession>
<organism evidence="2 3">
    <name type="scientific">Gloeothece verrucosa (strain PCC 7822)</name>
    <name type="common">Cyanothece sp. (strain PCC 7822)</name>
    <dbReference type="NCBI Taxonomy" id="497965"/>
    <lineage>
        <taxon>Bacteria</taxon>
        <taxon>Bacillati</taxon>
        <taxon>Cyanobacteriota</taxon>
        <taxon>Cyanophyceae</taxon>
        <taxon>Oscillatoriophycideae</taxon>
        <taxon>Chroococcales</taxon>
        <taxon>Aphanothecaceae</taxon>
        <taxon>Gloeothece</taxon>
        <taxon>Gloeothece verrucosa</taxon>
    </lineage>
</organism>
<name>E0U6B3_GLOV7</name>
<proteinExistence type="predicted"/>
<reference evidence="3" key="1">
    <citation type="journal article" date="2011" name="MBio">
        <title>Novel metabolic attributes of the genus Cyanothece, comprising a group of unicellular nitrogen-fixing Cyanobacteria.</title>
        <authorList>
            <person name="Bandyopadhyay A."/>
            <person name="Elvitigala T."/>
            <person name="Welsh E."/>
            <person name="Stockel J."/>
            <person name="Liberton M."/>
            <person name="Min H."/>
            <person name="Sherman L.A."/>
            <person name="Pakrasi H.B."/>
        </authorList>
    </citation>
    <scope>NUCLEOTIDE SEQUENCE [LARGE SCALE GENOMIC DNA]</scope>
    <source>
        <strain evidence="3">PCC 7822</strain>
    </source>
</reference>
<dbReference type="KEGG" id="cyj:Cyan7822_0404"/>
<keyword evidence="1" id="KW-0812">Transmembrane</keyword>
<dbReference type="HOGENOM" id="CLU_3327069_0_0_3"/>
<evidence type="ECO:0000313" key="3">
    <source>
        <dbReference type="Proteomes" id="UP000008206"/>
    </source>
</evidence>
<keyword evidence="1" id="KW-0472">Membrane</keyword>
<evidence type="ECO:0000313" key="2">
    <source>
        <dbReference type="EMBL" id="ADN12449.1"/>
    </source>
</evidence>
<sequence>MTQQPKPDKVAKPGDTIIAWIFGGIILFTVLTGLILAGTF</sequence>
<evidence type="ECO:0000256" key="1">
    <source>
        <dbReference type="SAM" id="Phobius"/>
    </source>
</evidence>
<dbReference type="RefSeq" id="WP_013320559.1">
    <property type="nucleotide sequence ID" value="NC_014501.1"/>
</dbReference>
<dbReference type="EMBL" id="CP002198">
    <property type="protein sequence ID" value="ADN12449.1"/>
    <property type="molecule type" value="Genomic_DNA"/>
</dbReference>
<protein>
    <submittedName>
        <fullName evidence="2">Uncharacterized protein</fullName>
    </submittedName>
</protein>
<gene>
    <name evidence="2" type="ordered locus">Cyan7822_0404</name>
</gene>
<dbReference type="AlphaFoldDB" id="E0U6B3"/>
<keyword evidence="3" id="KW-1185">Reference proteome</keyword>